<proteinExistence type="predicted"/>
<reference evidence="1" key="1">
    <citation type="submission" date="2009-10" db="EMBL/GenBank/DDBJ databases">
        <title>Diversity of trophic interactions inside an arsenic-rich microbial ecosystem.</title>
        <authorList>
            <person name="Bertin P.N."/>
            <person name="Heinrich-Salmeron A."/>
            <person name="Pelletier E."/>
            <person name="Goulhen-Chollet F."/>
            <person name="Arsene-Ploetze F."/>
            <person name="Gallien S."/>
            <person name="Calteau A."/>
            <person name="Vallenet D."/>
            <person name="Casiot C."/>
            <person name="Chane-Woon-Ming B."/>
            <person name="Giloteaux L."/>
            <person name="Barakat M."/>
            <person name="Bonnefoy V."/>
            <person name="Bruneel O."/>
            <person name="Chandler M."/>
            <person name="Cleiss J."/>
            <person name="Duran R."/>
            <person name="Elbaz-Poulichet F."/>
            <person name="Fonknechten N."/>
            <person name="Lauga B."/>
            <person name="Mornico D."/>
            <person name="Ortet P."/>
            <person name="Schaeffer C."/>
            <person name="Siguier P."/>
            <person name="Alexander Thil Smith A."/>
            <person name="Van Dorsselaer A."/>
            <person name="Weissenbach J."/>
            <person name="Medigue C."/>
            <person name="Le Paslier D."/>
        </authorList>
    </citation>
    <scope>NUCLEOTIDE SEQUENCE</scope>
</reference>
<evidence type="ECO:0000313" key="1">
    <source>
        <dbReference type="EMBL" id="CBI05005.1"/>
    </source>
</evidence>
<comment type="caution">
    <text evidence="1">The sequence shown here is derived from an EMBL/GenBank/DDBJ whole genome shotgun (WGS) entry which is preliminary data.</text>
</comment>
<name>E6QCS9_9ZZZZ</name>
<sequence>MRFLRVINRESLLVKEVSLCLKKLYGMT</sequence>
<dbReference type="EMBL" id="CABP01000092">
    <property type="protein sequence ID" value="CBI05005.1"/>
    <property type="molecule type" value="Genomic_DNA"/>
</dbReference>
<protein>
    <submittedName>
        <fullName evidence="1">Uncharacterized protein</fullName>
    </submittedName>
</protein>
<organism evidence="1">
    <name type="scientific">mine drainage metagenome</name>
    <dbReference type="NCBI Taxonomy" id="410659"/>
    <lineage>
        <taxon>unclassified sequences</taxon>
        <taxon>metagenomes</taxon>
        <taxon>ecological metagenomes</taxon>
    </lineage>
</organism>
<accession>E6QCS9</accession>
<dbReference type="AlphaFoldDB" id="E6QCS9"/>
<gene>
    <name evidence="1" type="ORF">CARN5_1506</name>
</gene>